<evidence type="ECO:0000313" key="1">
    <source>
        <dbReference type="EMBL" id="KAJ0021250.1"/>
    </source>
</evidence>
<proteinExistence type="predicted"/>
<comment type="caution">
    <text evidence="1">The sequence shown here is derived from an EMBL/GenBank/DDBJ whole genome shotgun (WGS) entry which is preliminary data.</text>
</comment>
<keyword evidence="2" id="KW-1185">Reference proteome</keyword>
<sequence>MELKNQMVEIRIKPNTTLLSGFEKAGKDDSAMMVFQEMKVQGGCDTAPGYKPKECLQMADRWFSYYFL</sequence>
<gene>
    <name evidence="1" type="ORF">Pint_30890</name>
</gene>
<reference evidence="2" key="1">
    <citation type="journal article" date="2023" name="G3 (Bethesda)">
        <title>Genome assembly and association tests identify interacting loci associated with vigor, precocity, and sex in interspecific pistachio rootstocks.</title>
        <authorList>
            <person name="Palmer W."/>
            <person name="Jacygrad E."/>
            <person name="Sagayaradj S."/>
            <person name="Cavanaugh K."/>
            <person name="Han R."/>
            <person name="Bertier L."/>
            <person name="Beede B."/>
            <person name="Kafkas S."/>
            <person name="Golino D."/>
            <person name="Preece J."/>
            <person name="Michelmore R."/>
        </authorList>
    </citation>
    <scope>NUCLEOTIDE SEQUENCE [LARGE SCALE GENOMIC DNA]</scope>
</reference>
<organism evidence="1 2">
    <name type="scientific">Pistacia integerrima</name>
    <dbReference type="NCBI Taxonomy" id="434235"/>
    <lineage>
        <taxon>Eukaryota</taxon>
        <taxon>Viridiplantae</taxon>
        <taxon>Streptophyta</taxon>
        <taxon>Embryophyta</taxon>
        <taxon>Tracheophyta</taxon>
        <taxon>Spermatophyta</taxon>
        <taxon>Magnoliopsida</taxon>
        <taxon>eudicotyledons</taxon>
        <taxon>Gunneridae</taxon>
        <taxon>Pentapetalae</taxon>
        <taxon>rosids</taxon>
        <taxon>malvids</taxon>
        <taxon>Sapindales</taxon>
        <taxon>Anacardiaceae</taxon>
        <taxon>Pistacia</taxon>
    </lineage>
</organism>
<protein>
    <submittedName>
        <fullName evidence="1">Uncharacterized protein</fullName>
    </submittedName>
</protein>
<accession>A0ACC0XPN4</accession>
<dbReference type="EMBL" id="CM047746">
    <property type="protein sequence ID" value="KAJ0021250.1"/>
    <property type="molecule type" value="Genomic_DNA"/>
</dbReference>
<name>A0ACC0XPN4_9ROSI</name>
<evidence type="ECO:0000313" key="2">
    <source>
        <dbReference type="Proteomes" id="UP001163603"/>
    </source>
</evidence>
<dbReference type="Proteomes" id="UP001163603">
    <property type="component" value="Chromosome 11"/>
</dbReference>